<dbReference type="HOGENOM" id="CLU_104219_0_0_3"/>
<dbReference type="KEGG" id="pmj:P9211_03321"/>
<dbReference type="Pfam" id="PF00502">
    <property type="entry name" value="Phycobilisome"/>
    <property type="match status" value="1"/>
</dbReference>
<gene>
    <name evidence="6" type="primary">cpeB</name>
    <name evidence="6" type="ordered locus">P9211_03321</name>
</gene>
<accession>A9BDV3</accession>
<dbReference type="PANTHER" id="PTHR34011">
    <property type="entry name" value="PHYCOBILISOME 32.1 KDA LINKER POLYPEPTIDE, PHYCOCYANIN-ASSOCIATED, ROD 2-RELATED"/>
    <property type="match status" value="1"/>
</dbReference>
<dbReference type="InterPro" id="IPR038719">
    <property type="entry name" value="Phycobilisome_asu/bsu_sf"/>
</dbReference>
<evidence type="ECO:0000256" key="1">
    <source>
        <dbReference type="ARBA" id="ARBA00008182"/>
    </source>
</evidence>
<feature type="binding site" evidence="4">
    <location>
        <position position="77"/>
    </location>
    <ligand>
        <name>(2R,3E)-phycocyanobilin</name>
        <dbReference type="ChEBI" id="CHEBI:85275"/>
        <label>2</label>
    </ligand>
</feature>
<sequence length="182" mass="19220">MLDAFSRAVVSADSKGTPIGTAELASLRKYVTDANKRIDATLAITQNVSCIAADAVSGMVCENTGLTQPGGNCYPTRRMAACLRDGEIILRYVSYALLAGDASVLDDRCINGLKETYIALGVPIANAIRAIEIMKIATIAIMTETNTGRKMFEGINSGSGAQCKDIAAEAATYFDRVINALS</sequence>
<dbReference type="GO" id="GO:0015979">
    <property type="term" value="P:photosynthesis"/>
    <property type="evidence" value="ECO:0007669"/>
    <property type="project" value="InterPro"/>
</dbReference>
<dbReference type="InterPro" id="IPR009050">
    <property type="entry name" value="Globin-like_sf"/>
</dbReference>
<dbReference type="eggNOG" id="ENOG502ZAPU">
    <property type="taxonomic scope" value="Bacteria"/>
</dbReference>
<dbReference type="InterPro" id="IPR012128">
    <property type="entry name" value="Phycobilisome_asu/bsu"/>
</dbReference>
<keyword evidence="2" id="KW-0157">Chromophore</keyword>
<organism evidence="6 7">
    <name type="scientific">Prochlorococcus marinus (strain MIT 9211)</name>
    <dbReference type="NCBI Taxonomy" id="93059"/>
    <lineage>
        <taxon>Bacteria</taxon>
        <taxon>Bacillati</taxon>
        <taxon>Cyanobacteriota</taxon>
        <taxon>Cyanophyceae</taxon>
        <taxon>Synechococcales</taxon>
        <taxon>Prochlorococcaceae</taxon>
        <taxon>Prochlorococcus</taxon>
    </lineage>
</organism>
<evidence type="ECO:0000256" key="5">
    <source>
        <dbReference type="PIRSR" id="PIRSR000081-2"/>
    </source>
</evidence>
<dbReference type="Proteomes" id="UP000000788">
    <property type="component" value="Chromosome"/>
</dbReference>
<dbReference type="GO" id="GO:0030089">
    <property type="term" value="C:phycobilisome"/>
    <property type="evidence" value="ECO:0007669"/>
    <property type="project" value="InterPro"/>
</dbReference>
<keyword evidence="7" id="KW-1185">Reference proteome</keyword>
<protein>
    <submittedName>
        <fullName evidence="6">Phycobilisome protein</fullName>
    </submittedName>
</protein>
<feature type="modified residue" description="N4-methylasparagine" evidence="5">
    <location>
        <position position="72"/>
    </location>
</feature>
<keyword evidence="3" id="KW-0089">Bile pigment</keyword>
<dbReference type="SUPFAM" id="SSF46458">
    <property type="entry name" value="Globin-like"/>
    <property type="match status" value="1"/>
</dbReference>
<dbReference type="OrthoDB" id="512145at2"/>
<evidence type="ECO:0000256" key="4">
    <source>
        <dbReference type="PIRSR" id="PIRSR000081-1"/>
    </source>
</evidence>
<dbReference type="Gene3D" id="1.10.490.20">
    <property type="entry name" value="Phycocyanins"/>
    <property type="match status" value="1"/>
</dbReference>
<evidence type="ECO:0000256" key="3">
    <source>
        <dbReference type="ARBA" id="ARBA00023307"/>
    </source>
</evidence>
<evidence type="ECO:0000313" key="7">
    <source>
        <dbReference type="Proteomes" id="UP000000788"/>
    </source>
</evidence>
<dbReference type="PIRSF" id="PIRSF000081">
    <property type="entry name" value="Phycocyanin"/>
    <property type="match status" value="1"/>
</dbReference>
<feature type="binding site" evidence="4">
    <location>
        <begin position="82"/>
        <end position="88"/>
    </location>
    <ligand>
        <name>(2R,3E)-phycocyanobilin</name>
        <dbReference type="ChEBI" id="CHEBI:85275"/>
        <label>2</label>
    </ligand>
</feature>
<feature type="binding site" evidence="4">
    <location>
        <position position="39"/>
    </location>
    <ligand>
        <name>(2R,3E)-phycocyanobilin</name>
        <dbReference type="ChEBI" id="CHEBI:85275"/>
        <label>1</label>
    </ligand>
</feature>
<proteinExistence type="inferred from homology"/>
<feature type="binding site" description="covalent" evidence="4">
    <location>
        <position position="82"/>
    </location>
    <ligand>
        <name>(2R,3E)-phycocyanobilin</name>
        <dbReference type="ChEBI" id="CHEBI:85275"/>
        <label>2</label>
    </ligand>
</feature>
<comment type="similarity">
    <text evidence="1">Belongs to the phycobiliprotein family.</text>
</comment>
<feature type="binding site" evidence="4">
    <location>
        <position position="72"/>
    </location>
    <ligand>
        <name>(2R,3E)-phycocyanobilin</name>
        <dbReference type="ChEBI" id="CHEBI:85275"/>
        <label>2</label>
    </ligand>
</feature>
<evidence type="ECO:0000313" key="6">
    <source>
        <dbReference type="EMBL" id="ABX08263.1"/>
    </source>
</evidence>
<dbReference type="PANTHER" id="PTHR34011:SF7">
    <property type="entry name" value="C-PHYCOCYANIN BETA SUBUNIT"/>
    <property type="match status" value="1"/>
</dbReference>
<dbReference type="EMBL" id="CP000878">
    <property type="protein sequence ID" value="ABX08263.1"/>
    <property type="molecule type" value="Genomic_DNA"/>
</dbReference>
<name>A9BDV3_PROM4</name>
<dbReference type="RefSeq" id="WP_012194887.1">
    <property type="nucleotide sequence ID" value="NC_009976.1"/>
</dbReference>
<dbReference type="STRING" id="93059.P9211_03321"/>
<reference evidence="6 7" key="1">
    <citation type="journal article" date="2007" name="PLoS Genet.">
        <title>Patterns and implications of gene gain and loss in the evolution of Prochlorococcus.</title>
        <authorList>
            <person name="Kettler G.C."/>
            <person name="Martiny A.C."/>
            <person name="Huang K."/>
            <person name="Zucker J."/>
            <person name="Coleman M.L."/>
            <person name="Rodrigue S."/>
            <person name="Chen F."/>
            <person name="Lapidus A."/>
            <person name="Ferriera S."/>
            <person name="Johnson J."/>
            <person name="Steglich C."/>
            <person name="Church G.M."/>
            <person name="Richardson P."/>
            <person name="Chisholm S.W."/>
        </authorList>
    </citation>
    <scope>NUCLEOTIDE SEQUENCE [LARGE SCALE GENOMIC DNA]</scope>
    <source>
        <strain evidence="7">MIT 9211</strain>
    </source>
</reference>
<dbReference type="AlphaFoldDB" id="A9BDV3"/>
<dbReference type="CDD" id="cd12127">
    <property type="entry name" value="PE-PC-PEC_beta"/>
    <property type="match status" value="1"/>
</dbReference>
<evidence type="ECO:0000256" key="2">
    <source>
        <dbReference type="ARBA" id="ARBA00022991"/>
    </source>
</evidence>
<feature type="binding site" evidence="4">
    <location>
        <position position="35"/>
    </location>
    <ligand>
        <name>(2R,3E)-phycocyanobilin</name>
        <dbReference type="ChEBI" id="CHEBI:85275"/>
        <label>1</label>
    </ligand>
</feature>